<dbReference type="InterPro" id="IPR006110">
    <property type="entry name" value="Pol_omega/Rpo6/RPB6"/>
</dbReference>
<sequence>MSSYFNDDDEGELYESENDSLKEEEDEEEYIPKKKGGSLLKGNEEDVDEDDLEVDADAELEEDVEQYGGVDDIAMDDDDEVIVSDDDEVDEENVDLEEDEDQSKENAKKQKKIKSLPENVINTTNRDEYDDADNDDDDGEIYLKKFDKEITQNYIMNFHPECVSHNYDEIETFTKVVRDKNGIVIDDLHKTVPYLTKYERTRILGQRAKQINAGATPFVKVPENVIDGYLIAELELQQKRIPFIIRRPLPNGGSEYWNVKDLESISF</sequence>
<dbReference type="Pfam" id="PF01192">
    <property type="entry name" value="RNA_pol_Rpb6"/>
    <property type="match status" value="1"/>
</dbReference>
<keyword evidence="1" id="KW-0240">DNA-directed RNA polymerase</keyword>
<dbReference type="GO" id="GO:0005666">
    <property type="term" value="C:RNA polymerase III complex"/>
    <property type="evidence" value="ECO:0007669"/>
    <property type="project" value="TreeGrafter"/>
</dbReference>
<evidence type="ECO:0000256" key="2">
    <source>
        <dbReference type="ARBA" id="ARBA00023163"/>
    </source>
</evidence>
<dbReference type="GO" id="GO:0003677">
    <property type="term" value="F:DNA binding"/>
    <property type="evidence" value="ECO:0007669"/>
    <property type="project" value="InterPro"/>
</dbReference>
<reference evidence="4" key="1">
    <citation type="journal article" date="2020" name="Nature">
        <title>Giant virus diversity and host interactions through global metagenomics.</title>
        <authorList>
            <person name="Schulz F."/>
            <person name="Roux S."/>
            <person name="Paez-Espino D."/>
            <person name="Jungbluth S."/>
            <person name="Walsh D.A."/>
            <person name="Denef V.J."/>
            <person name="McMahon K.D."/>
            <person name="Konstantinidis K.T."/>
            <person name="Eloe-Fadrosh E.A."/>
            <person name="Kyrpides N.C."/>
            <person name="Woyke T."/>
        </authorList>
    </citation>
    <scope>NUCLEOTIDE SEQUENCE</scope>
    <source>
        <strain evidence="4">GVMAG-M-3300023179-114</strain>
    </source>
</reference>
<evidence type="ECO:0000313" key="4">
    <source>
        <dbReference type="EMBL" id="QHT23161.1"/>
    </source>
</evidence>
<evidence type="ECO:0000256" key="3">
    <source>
        <dbReference type="SAM" id="MobiDB-lite"/>
    </source>
</evidence>
<feature type="compositionally biased region" description="Acidic residues" evidence="3">
    <location>
        <begin position="1"/>
        <end position="29"/>
    </location>
</feature>
<dbReference type="PANTHER" id="PTHR47227:SF5">
    <property type="entry name" value="DNA-DIRECTED RNA POLYMERASES I, II, AND III SUBUNIT RPABC2"/>
    <property type="match status" value="1"/>
</dbReference>
<name>A0A6C0E3I0_9ZZZZ</name>
<proteinExistence type="predicted"/>
<dbReference type="AlphaFoldDB" id="A0A6C0E3I0"/>
<dbReference type="InterPro" id="IPR036161">
    <property type="entry name" value="RPB6/omega-like_sf"/>
</dbReference>
<dbReference type="GO" id="GO:0005665">
    <property type="term" value="C:RNA polymerase II, core complex"/>
    <property type="evidence" value="ECO:0007669"/>
    <property type="project" value="TreeGrafter"/>
</dbReference>
<accession>A0A6C0E3I0</accession>
<dbReference type="GO" id="GO:0006366">
    <property type="term" value="P:transcription by RNA polymerase II"/>
    <property type="evidence" value="ECO:0007669"/>
    <property type="project" value="TreeGrafter"/>
</dbReference>
<dbReference type="InterPro" id="IPR020708">
    <property type="entry name" value="DNA-dir_RNA_polK_14-18kDa_CS"/>
</dbReference>
<keyword evidence="2" id="KW-0804">Transcription</keyword>
<dbReference type="EMBL" id="MN739726">
    <property type="protein sequence ID" value="QHT23161.1"/>
    <property type="molecule type" value="Genomic_DNA"/>
</dbReference>
<evidence type="ECO:0008006" key="5">
    <source>
        <dbReference type="Google" id="ProtNLM"/>
    </source>
</evidence>
<protein>
    <recommendedName>
        <fullName evidence="5">DNA-directed RNA polymerase</fullName>
    </recommendedName>
</protein>
<organism evidence="4">
    <name type="scientific">viral metagenome</name>
    <dbReference type="NCBI Taxonomy" id="1070528"/>
    <lineage>
        <taxon>unclassified sequences</taxon>
        <taxon>metagenomes</taxon>
        <taxon>organismal metagenomes</taxon>
    </lineage>
</organism>
<dbReference type="SUPFAM" id="SSF63562">
    <property type="entry name" value="RPB6/omega subunit-like"/>
    <property type="match status" value="1"/>
</dbReference>
<dbReference type="GO" id="GO:0042797">
    <property type="term" value="P:tRNA transcription by RNA polymerase III"/>
    <property type="evidence" value="ECO:0007669"/>
    <property type="project" value="TreeGrafter"/>
</dbReference>
<dbReference type="Gene3D" id="3.90.940.10">
    <property type="match status" value="1"/>
</dbReference>
<evidence type="ECO:0000256" key="1">
    <source>
        <dbReference type="ARBA" id="ARBA00022478"/>
    </source>
</evidence>
<feature type="region of interest" description="Disordered" evidence="3">
    <location>
        <begin position="1"/>
        <end position="136"/>
    </location>
</feature>
<feature type="compositionally biased region" description="Acidic residues" evidence="3">
    <location>
        <begin position="45"/>
        <end position="65"/>
    </location>
</feature>
<dbReference type="GO" id="GO:0005736">
    <property type="term" value="C:RNA polymerase I complex"/>
    <property type="evidence" value="ECO:0007669"/>
    <property type="project" value="TreeGrafter"/>
</dbReference>
<dbReference type="GO" id="GO:0006360">
    <property type="term" value="P:transcription by RNA polymerase I"/>
    <property type="evidence" value="ECO:0007669"/>
    <property type="project" value="TreeGrafter"/>
</dbReference>
<dbReference type="PANTHER" id="PTHR47227">
    <property type="entry name" value="DNA-DIRECTED RNA POLYMERASE SUBUNIT K"/>
    <property type="match status" value="1"/>
</dbReference>
<dbReference type="GO" id="GO:0003899">
    <property type="term" value="F:DNA-directed RNA polymerase activity"/>
    <property type="evidence" value="ECO:0007669"/>
    <property type="project" value="InterPro"/>
</dbReference>
<feature type="compositionally biased region" description="Acidic residues" evidence="3">
    <location>
        <begin position="73"/>
        <end position="102"/>
    </location>
</feature>
<dbReference type="PROSITE" id="PS01111">
    <property type="entry name" value="RNA_POL_K_14KD"/>
    <property type="match status" value="1"/>
</dbReference>